<dbReference type="Gene3D" id="3.30.1360.30">
    <property type="entry name" value="GAD-like domain"/>
    <property type="match status" value="1"/>
</dbReference>
<feature type="binding site" evidence="7">
    <location>
        <begin position="216"/>
        <end position="218"/>
    </location>
    <ligand>
        <name>ATP</name>
        <dbReference type="ChEBI" id="CHEBI:30616"/>
    </ligand>
</feature>
<proteinExistence type="inferred from homology"/>
<dbReference type="SUPFAM" id="SSF55261">
    <property type="entry name" value="GAD domain-like"/>
    <property type="match status" value="1"/>
</dbReference>
<feature type="domain" description="Aminoacyl-transfer RNA synthetases class-II family profile" evidence="8">
    <location>
        <begin position="139"/>
        <end position="535"/>
    </location>
</feature>
<dbReference type="InterPro" id="IPR012340">
    <property type="entry name" value="NA-bd_OB-fold"/>
</dbReference>
<dbReference type="Pfam" id="PF02938">
    <property type="entry name" value="GAD"/>
    <property type="match status" value="1"/>
</dbReference>
<gene>
    <name evidence="7" type="primary">aspS</name>
    <name evidence="9" type="ORF">AMJ52_08480</name>
</gene>
<dbReference type="Proteomes" id="UP000051012">
    <property type="component" value="Unassembled WGS sequence"/>
</dbReference>
<dbReference type="PRINTS" id="PR01042">
    <property type="entry name" value="TRNASYNTHASP"/>
</dbReference>
<feature type="binding site" evidence="7">
    <location>
        <position position="225"/>
    </location>
    <ligand>
        <name>ATP</name>
        <dbReference type="ChEBI" id="CHEBI:30616"/>
    </ligand>
</feature>
<dbReference type="InterPro" id="IPR004364">
    <property type="entry name" value="Aa-tRNA-synt_II"/>
</dbReference>
<accession>A0A0S7Y9N2</accession>
<feature type="binding site" evidence="7">
    <location>
        <position position="473"/>
    </location>
    <ligand>
        <name>L-aspartate</name>
        <dbReference type="ChEBI" id="CHEBI:29991"/>
    </ligand>
</feature>
<dbReference type="CDD" id="cd04317">
    <property type="entry name" value="EcAspRS_like_N"/>
    <property type="match status" value="1"/>
</dbReference>
<dbReference type="CDD" id="cd00777">
    <property type="entry name" value="AspRS_core"/>
    <property type="match status" value="1"/>
</dbReference>
<dbReference type="PROSITE" id="PS50862">
    <property type="entry name" value="AA_TRNA_LIGASE_II"/>
    <property type="match status" value="1"/>
</dbReference>
<dbReference type="HAMAP" id="MF_00044">
    <property type="entry name" value="Asp_tRNA_synth_type1"/>
    <property type="match status" value="1"/>
</dbReference>
<dbReference type="GO" id="GO:0005524">
    <property type="term" value="F:ATP binding"/>
    <property type="evidence" value="ECO:0007669"/>
    <property type="project" value="UniProtKB-UniRule"/>
</dbReference>
<comment type="caution">
    <text evidence="7">Lacks conserved residue(s) required for the propagation of feature annotation.</text>
</comment>
<protein>
    <recommendedName>
        <fullName evidence="7">Aspartate--tRNA ligase</fullName>
        <ecNumber evidence="7">6.1.1.12</ecNumber>
    </recommendedName>
    <alternativeName>
        <fullName evidence="7">Aspartyl-tRNA synthetase</fullName>
        <shortName evidence="7">AspRS</shortName>
    </alternativeName>
</protein>
<dbReference type="SUPFAM" id="SSF50249">
    <property type="entry name" value="Nucleic acid-binding proteins"/>
    <property type="match status" value="1"/>
</dbReference>
<feature type="binding site" evidence="7">
    <location>
        <begin position="514"/>
        <end position="517"/>
    </location>
    <ligand>
        <name>ATP</name>
        <dbReference type="ChEBI" id="CHEBI:30616"/>
    </ligand>
</feature>
<dbReference type="InterPro" id="IPR047089">
    <property type="entry name" value="Asp-tRNA-ligase_1_N"/>
</dbReference>
<evidence type="ECO:0000313" key="10">
    <source>
        <dbReference type="Proteomes" id="UP000051012"/>
    </source>
</evidence>
<dbReference type="InterPro" id="IPR029351">
    <property type="entry name" value="GAD_dom"/>
</dbReference>
<name>A0A0S7Y9N2_UNCT6</name>
<comment type="subcellular location">
    <subcellularLocation>
        <location evidence="7">Cytoplasm</location>
    </subcellularLocation>
</comment>
<evidence type="ECO:0000256" key="6">
    <source>
        <dbReference type="ARBA" id="ARBA00023146"/>
    </source>
</evidence>
<dbReference type="InterPro" id="IPR006195">
    <property type="entry name" value="aa-tRNA-synth_II"/>
</dbReference>
<reference evidence="9 10" key="1">
    <citation type="journal article" date="2015" name="Microbiome">
        <title>Genomic resolution of linkages in carbon, nitrogen, and sulfur cycling among widespread estuary sediment bacteria.</title>
        <authorList>
            <person name="Baker B.J."/>
            <person name="Lazar C.S."/>
            <person name="Teske A.P."/>
            <person name="Dick G.J."/>
        </authorList>
    </citation>
    <scope>NUCLEOTIDE SEQUENCE [LARGE SCALE GENOMIC DNA]</scope>
    <source>
        <strain evidence="9">DG_78</strain>
    </source>
</reference>
<dbReference type="PANTHER" id="PTHR22594">
    <property type="entry name" value="ASPARTYL/LYSYL-TRNA SYNTHETASE"/>
    <property type="match status" value="1"/>
</dbReference>
<keyword evidence="7" id="KW-0963">Cytoplasm</keyword>
<dbReference type="SUPFAM" id="SSF55681">
    <property type="entry name" value="Class II aaRS and biotin synthetases"/>
    <property type="match status" value="1"/>
</dbReference>
<keyword evidence="4 7" id="KW-0067">ATP-binding</keyword>
<keyword evidence="6 7" id="KW-0030">Aminoacyl-tRNA synthetase</keyword>
<dbReference type="InterPro" id="IPR004365">
    <property type="entry name" value="NA-bd_OB_tRNA"/>
</dbReference>
<evidence type="ECO:0000256" key="3">
    <source>
        <dbReference type="ARBA" id="ARBA00022741"/>
    </source>
</evidence>
<dbReference type="Gene3D" id="3.30.930.10">
    <property type="entry name" value="Bira Bifunctional Protein, Domain 2"/>
    <property type="match status" value="1"/>
</dbReference>
<comment type="catalytic activity">
    <reaction evidence="7">
        <text>tRNA(Asp) + L-aspartate + ATP = L-aspartyl-tRNA(Asp) + AMP + diphosphate</text>
        <dbReference type="Rhea" id="RHEA:19649"/>
        <dbReference type="Rhea" id="RHEA-COMP:9660"/>
        <dbReference type="Rhea" id="RHEA-COMP:9678"/>
        <dbReference type="ChEBI" id="CHEBI:29991"/>
        <dbReference type="ChEBI" id="CHEBI:30616"/>
        <dbReference type="ChEBI" id="CHEBI:33019"/>
        <dbReference type="ChEBI" id="CHEBI:78442"/>
        <dbReference type="ChEBI" id="CHEBI:78516"/>
        <dbReference type="ChEBI" id="CHEBI:456215"/>
        <dbReference type="EC" id="6.1.1.12"/>
    </reaction>
</comment>
<dbReference type="AlphaFoldDB" id="A0A0S7Y9N2"/>
<keyword evidence="5 7" id="KW-0648">Protein biosynthesis</keyword>
<dbReference type="InterPro" id="IPR002312">
    <property type="entry name" value="Asp/Asn-tRNA-synth_IIb"/>
</dbReference>
<evidence type="ECO:0000256" key="5">
    <source>
        <dbReference type="ARBA" id="ARBA00022917"/>
    </source>
</evidence>
<evidence type="ECO:0000256" key="1">
    <source>
        <dbReference type="ARBA" id="ARBA00006303"/>
    </source>
</evidence>
<evidence type="ECO:0000259" key="8">
    <source>
        <dbReference type="PROSITE" id="PS50862"/>
    </source>
</evidence>
<dbReference type="Pfam" id="PF00152">
    <property type="entry name" value="tRNA-synt_2"/>
    <property type="match status" value="1"/>
</dbReference>
<feature type="region of interest" description="Aspartate" evidence="7">
    <location>
        <begin position="194"/>
        <end position="197"/>
    </location>
</feature>
<feature type="binding site" evidence="7">
    <location>
        <position position="170"/>
    </location>
    <ligand>
        <name>L-aspartate</name>
        <dbReference type="ChEBI" id="CHEBI:29991"/>
    </ligand>
</feature>
<comment type="subunit">
    <text evidence="7">Homodimer.</text>
</comment>
<feature type="binding site" evidence="7">
    <location>
        <position position="466"/>
    </location>
    <ligand>
        <name>ATP</name>
        <dbReference type="ChEBI" id="CHEBI:30616"/>
    </ligand>
</feature>
<dbReference type="Gene3D" id="2.40.50.140">
    <property type="entry name" value="Nucleic acid-binding proteins"/>
    <property type="match status" value="1"/>
</dbReference>
<dbReference type="InterPro" id="IPR045864">
    <property type="entry name" value="aa-tRNA-synth_II/BPL/LPL"/>
</dbReference>
<comment type="caution">
    <text evidence="9">The sequence shown here is derived from an EMBL/GenBank/DDBJ whole genome shotgun (WGS) entry which is preliminary data.</text>
</comment>
<feature type="binding site" evidence="7">
    <location>
        <position position="432"/>
    </location>
    <ligand>
        <name>L-aspartate</name>
        <dbReference type="ChEBI" id="CHEBI:29991"/>
    </ligand>
</feature>
<evidence type="ECO:0000256" key="7">
    <source>
        <dbReference type="HAMAP-Rule" id="MF_00044"/>
    </source>
</evidence>
<organism evidence="9 10">
    <name type="scientific">candidate division TA06 bacterium DG_78</name>
    <dbReference type="NCBI Taxonomy" id="1703772"/>
    <lineage>
        <taxon>Bacteria</taxon>
        <taxon>Bacteria division TA06</taxon>
    </lineage>
</organism>
<dbReference type="GO" id="GO:0005737">
    <property type="term" value="C:cytoplasm"/>
    <property type="evidence" value="ECO:0007669"/>
    <property type="project" value="UniProtKB-SubCell"/>
</dbReference>
<dbReference type="EC" id="6.1.1.12" evidence="7"/>
<feature type="binding site" evidence="7">
    <location>
        <position position="216"/>
    </location>
    <ligand>
        <name>L-aspartate</name>
        <dbReference type="ChEBI" id="CHEBI:29991"/>
    </ligand>
</feature>
<keyword evidence="3 7" id="KW-0547">Nucleotide-binding</keyword>
<comment type="similarity">
    <text evidence="1 7">Belongs to the class-II aminoacyl-tRNA synthetase family. Type 1 subfamily.</text>
</comment>
<evidence type="ECO:0000256" key="4">
    <source>
        <dbReference type="ARBA" id="ARBA00022840"/>
    </source>
</evidence>
<dbReference type="InterPro" id="IPR047090">
    <property type="entry name" value="AspRS_core"/>
</dbReference>
<evidence type="ECO:0000256" key="2">
    <source>
        <dbReference type="ARBA" id="ARBA00022598"/>
    </source>
</evidence>
<dbReference type="GO" id="GO:0003676">
    <property type="term" value="F:nucleic acid binding"/>
    <property type="evidence" value="ECO:0007669"/>
    <property type="project" value="InterPro"/>
</dbReference>
<evidence type="ECO:0000313" key="9">
    <source>
        <dbReference type="EMBL" id="KPJ71493.1"/>
    </source>
</evidence>
<dbReference type="EMBL" id="LJNI01000123">
    <property type="protein sequence ID" value="KPJ71493.1"/>
    <property type="molecule type" value="Genomic_DNA"/>
</dbReference>
<dbReference type="NCBIfam" id="TIGR00459">
    <property type="entry name" value="aspS_bact"/>
    <property type="match status" value="1"/>
</dbReference>
<dbReference type="Pfam" id="PF01336">
    <property type="entry name" value="tRNA_anti-codon"/>
    <property type="match status" value="1"/>
</dbReference>
<dbReference type="InterPro" id="IPR004524">
    <property type="entry name" value="Asp-tRNA-ligase_1"/>
</dbReference>
<dbReference type="GO" id="GO:0004815">
    <property type="term" value="F:aspartate-tRNA ligase activity"/>
    <property type="evidence" value="ECO:0007669"/>
    <property type="project" value="UniProtKB-UniRule"/>
</dbReference>
<keyword evidence="2 7" id="KW-0436">Ligase</keyword>
<sequence>MKKIFFENIQKQSVGQQIEVFGWIDRIRNLGGLVFVDLRDRTAVLQVVIDPRKIPQANDVGLQDCIHAVGIVRERPDNQKNQKMKTGDVELETVQLHTLAKSRVPPFVIENDVKANEELRLRYRYLDLRRGTMQQNIILRYRVVTAMREYLNKNDFIEIETPILTRSMPEGARDYLVPSRLYSKKFYALAQSPQMYKQLLMVAGFERYYQIARCMRDEDPRHDRQPEHTQIDIEMSFVDEDDVFTIAEGMFAHIFKKVMEQELRIPFPRLTYEQAIEEYGTDKPDLRFEMKIRNLKDIFSNKNFPPFKDKKEIRGLVVKNGSKITRKILDEFSETAKKTGLSGIFWTKKEEAFSGSIAKLMDEEIAKKINLEKGDLLLISAGNDKIFSFLGRLRNEIAKELNLHENGFRFLWVTDFPIFEIDKKTGKFTASHHIFTQPKKEDIEYIESEPLRVRGRLYDLVCNGNELASGSIRNHNRTLQERLFKVANMDKNKYTMLLDALEYGAPPHGGIAPGIDRIIMVLAGLTSIREVIAFPKTTQAQGLLEGIPDVVDPKQLKELNITFE</sequence>
<dbReference type="PANTHER" id="PTHR22594:SF5">
    <property type="entry name" value="ASPARTATE--TRNA LIGASE, MITOCHONDRIAL"/>
    <property type="match status" value="1"/>
</dbReference>
<dbReference type="PATRIC" id="fig|1703772.3.peg.654"/>
<comment type="function">
    <text evidence="7">Catalyzes the attachment of L-aspartate to tRNA(Asp) in a two-step reaction: L-aspartate is first activated by ATP to form Asp-AMP and then transferred to the acceptor end of tRNA(Asp).</text>
</comment>
<dbReference type="InterPro" id="IPR004115">
    <property type="entry name" value="GAD-like_sf"/>
</dbReference>
<dbReference type="NCBIfam" id="NF001750">
    <property type="entry name" value="PRK00476.1"/>
    <property type="match status" value="1"/>
</dbReference>
<dbReference type="GO" id="GO:0006422">
    <property type="term" value="P:aspartyl-tRNA aminoacylation"/>
    <property type="evidence" value="ECO:0007669"/>
    <property type="project" value="UniProtKB-UniRule"/>
</dbReference>